<protein>
    <submittedName>
        <fullName evidence="1">Uncharacterized protein</fullName>
    </submittedName>
</protein>
<dbReference type="RefSeq" id="WP_013720795.1">
    <property type="nucleotide sequence ID" value="NZ_LGVP01000006.1"/>
</dbReference>
<sequence>MGKILSKELIINGVKEREIEFEKMKNKLDDTSTILSDYRNIVLRKRKLENELQLREFEENFNNKDMDKLKSNFEILDLIHKTNLTVNKILHIMQSNNWTIKDIYKEYEKGYTRNILALLSKSNKNIC</sequence>
<proteinExistence type="predicted"/>
<evidence type="ECO:0000313" key="1">
    <source>
        <dbReference type="EMBL" id="KOA81102.1"/>
    </source>
</evidence>
<evidence type="ECO:0000313" key="2">
    <source>
        <dbReference type="Proteomes" id="UP000037540"/>
    </source>
</evidence>
<name>A0A9Q1UVW8_CLOBO</name>
<dbReference type="Proteomes" id="UP000037540">
    <property type="component" value="Unassembled WGS sequence"/>
</dbReference>
<reference evidence="1 2" key="1">
    <citation type="submission" date="2015-07" db="EMBL/GenBank/DDBJ databases">
        <title>Draft genome sequences of 17 French Clostridium botulinum group III.</title>
        <authorList>
            <person name="Woudstra C."/>
            <person name="Le Marechal C."/>
            <person name="Souillard R."/>
            <person name="Bayon-Auboyer M.-H."/>
            <person name="Dessouter D."/>
            <person name="Fach P."/>
        </authorList>
    </citation>
    <scope>NUCLEOTIDE SEQUENCE [LARGE SCALE GENOMIC DNA]</scope>
    <source>
        <strain evidence="1 2">12LNRI-CD</strain>
    </source>
</reference>
<dbReference type="EMBL" id="LGVR01000128">
    <property type="protein sequence ID" value="KOA81102.1"/>
    <property type="molecule type" value="Genomic_DNA"/>
</dbReference>
<accession>A0A9Q1UVW8</accession>
<comment type="caution">
    <text evidence="1">The sequence shown here is derived from an EMBL/GenBank/DDBJ whole genome shotgun (WGS) entry which is preliminary data.</text>
</comment>
<gene>
    <name evidence="1" type="ORF">ADU74_14345</name>
</gene>
<dbReference type="AlphaFoldDB" id="A0A9Q1UVW8"/>
<organism evidence="1 2">
    <name type="scientific">Clostridium botulinum</name>
    <dbReference type="NCBI Taxonomy" id="1491"/>
    <lineage>
        <taxon>Bacteria</taxon>
        <taxon>Bacillati</taxon>
        <taxon>Bacillota</taxon>
        <taxon>Clostridia</taxon>
        <taxon>Eubacteriales</taxon>
        <taxon>Clostridiaceae</taxon>
        <taxon>Clostridium</taxon>
    </lineage>
</organism>